<dbReference type="Pfam" id="PF08281">
    <property type="entry name" value="Sigma70_r4_2"/>
    <property type="match status" value="1"/>
</dbReference>
<dbReference type="PANTHER" id="PTHR43133">
    <property type="entry name" value="RNA POLYMERASE ECF-TYPE SIGMA FACTO"/>
    <property type="match status" value="1"/>
</dbReference>
<dbReference type="PATRIC" id="fig|1502723.3.peg.5602"/>
<evidence type="ECO:0000313" key="8">
    <source>
        <dbReference type="Proteomes" id="UP000032545"/>
    </source>
</evidence>
<accession>A0A0D8BJ80</accession>
<dbReference type="Proteomes" id="UP000032545">
    <property type="component" value="Unassembled WGS sequence"/>
</dbReference>
<dbReference type="AlphaFoldDB" id="A0A0D8BJ80"/>
<dbReference type="InterPro" id="IPR013325">
    <property type="entry name" value="RNA_pol_sigma_r2"/>
</dbReference>
<dbReference type="InterPro" id="IPR013324">
    <property type="entry name" value="RNA_pol_sigma_r3/r4-like"/>
</dbReference>
<dbReference type="SUPFAM" id="SSF88659">
    <property type="entry name" value="Sigma3 and sigma4 domains of RNA polymerase sigma factors"/>
    <property type="match status" value="1"/>
</dbReference>
<dbReference type="CDD" id="cd06171">
    <property type="entry name" value="Sigma70_r4"/>
    <property type="match status" value="1"/>
</dbReference>
<evidence type="ECO:0000256" key="4">
    <source>
        <dbReference type="ARBA" id="ARBA00023163"/>
    </source>
</evidence>
<reference evidence="7 8" key="2">
    <citation type="journal article" date="2016" name="Genome Announc.">
        <title>Permanent Draft Genome Sequences for Two Variants of Frankia sp. Strain CpI1, the First Frankia Strain Isolated from Root Nodules of Comptonia peregrina.</title>
        <authorList>
            <person name="Oshone R."/>
            <person name="Hurst S.G.IV."/>
            <person name="Abebe-Akele F."/>
            <person name="Simpson S."/>
            <person name="Morris K."/>
            <person name="Thomas W.K."/>
            <person name="Tisa L.S."/>
        </authorList>
    </citation>
    <scope>NUCLEOTIDE SEQUENCE [LARGE SCALE GENOMIC DNA]</scope>
    <source>
        <strain evidence="8">CpI1-S</strain>
    </source>
</reference>
<proteinExistence type="inferred from homology"/>
<dbReference type="NCBIfam" id="TIGR02937">
    <property type="entry name" value="sigma70-ECF"/>
    <property type="match status" value="1"/>
</dbReference>
<dbReference type="GO" id="GO:0006352">
    <property type="term" value="P:DNA-templated transcription initiation"/>
    <property type="evidence" value="ECO:0007669"/>
    <property type="project" value="InterPro"/>
</dbReference>
<evidence type="ECO:0000259" key="5">
    <source>
        <dbReference type="Pfam" id="PF04542"/>
    </source>
</evidence>
<dbReference type="InterPro" id="IPR036388">
    <property type="entry name" value="WH-like_DNA-bd_sf"/>
</dbReference>
<dbReference type="SUPFAM" id="SSF88946">
    <property type="entry name" value="Sigma2 domain of RNA polymerase sigma factors"/>
    <property type="match status" value="1"/>
</dbReference>
<keyword evidence="4" id="KW-0804">Transcription</keyword>
<comment type="similarity">
    <text evidence="1">Belongs to the sigma-70 factor family. ECF subfamily.</text>
</comment>
<evidence type="ECO:0000259" key="6">
    <source>
        <dbReference type="Pfam" id="PF08281"/>
    </source>
</evidence>
<dbReference type="GO" id="GO:0003677">
    <property type="term" value="F:DNA binding"/>
    <property type="evidence" value="ECO:0007669"/>
    <property type="project" value="InterPro"/>
</dbReference>
<organism evidence="7 8">
    <name type="scientific">Frankia torreyi</name>
    <dbReference type="NCBI Taxonomy" id="1856"/>
    <lineage>
        <taxon>Bacteria</taxon>
        <taxon>Bacillati</taxon>
        <taxon>Actinomycetota</taxon>
        <taxon>Actinomycetes</taxon>
        <taxon>Frankiales</taxon>
        <taxon>Frankiaceae</taxon>
        <taxon>Frankia</taxon>
    </lineage>
</organism>
<evidence type="ECO:0000256" key="1">
    <source>
        <dbReference type="ARBA" id="ARBA00010641"/>
    </source>
</evidence>
<dbReference type="EMBL" id="JYFN01000007">
    <property type="protein sequence ID" value="KJE24293.1"/>
    <property type="molecule type" value="Genomic_DNA"/>
</dbReference>
<keyword evidence="8" id="KW-1185">Reference proteome</keyword>
<feature type="domain" description="RNA polymerase sigma factor 70 region 4 type 2" evidence="6">
    <location>
        <begin position="126"/>
        <end position="178"/>
    </location>
</feature>
<dbReference type="InterPro" id="IPR039425">
    <property type="entry name" value="RNA_pol_sigma-70-like"/>
</dbReference>
<dbReference type="RefSeq" id="WP_044884081.1">
    <property type="nucleotide sequence ID" value="NZ_JYFN01000007.1"/>
</dbReference>
<dbReference type="GO" id="GO:0016987">
    <property type="term" value="F:sigma factor activity"/>
    <property type="evidence" value="ECO:0007669"/>
    <property type="project" value="UniProtKB-KW"/>
</dbReference>
<dbReference type="PANTHER" id="PTHR43133:SF25">
    <property type="entry name" value="RNA POLYMERASE SIGMA FACTOR RFAY-RELATED"/>
    <property type="match status" value="1"/>
</dbReference>
<dbReference type="Gene3D" id="1.10.10.10">
    <property type="entry name" value="Winged helix-like DNA-binding domain superfamily/Winged helix DNA-binding domain"/>
    <property type="match status" value="1"/>
</dbReference>
<gene>
    <name evidence="7" type="ORF">FF36_01368</name>
</gene>
<comment type="caution">
    <text evidence="7">The sequence shown here is derived from an EMBL/GenBank/DDBJ whole genome shotgun (WGS) entry which is preliminary data.</text>
</comment>
<dbReference type="InterPro" id="IPR014284">
    <property type="entry name" value="RNA_pol_sigma-70_dom"/>
</dbReference>
<reference evidence="8" key="1">
    <citation type="submission" date="2015-02" db="EMBL/GenBank/DDBJ databases">
        <title>Draft Genome of Frankia sp. CpI1-S.</title>
        <authorList>
            <person name="Oshone R.T."/>
            <person name="Ngom M."/>
            <person name="Ghodhbane-Gtari F."/>
            <person name="Gtari M."/>
            <person name="Morris K."/>
            <person name="Thomas K."/>
            <person name="Sen A."/>
            <person name="Tisa L.S."/>
        </authorList>
    </citation>
    <scope>NUCLEOTIDE SEQUENCE [LARGE SCALE GENOMIC DNA]</scope>
    <source>
        <strain evidence="8">CpI1-S</strain>
    </source>
</reference>
<keyword evidence="2" id="KW-0805">Transcription regulation</keyword>
<dbReference type="Pfam" id="PF04542">
    <property type="entry name" value="Sigma70_r2"/>
    <property type="match status" value="1"/>
</dbReference>
<sequence length="210" mass="22851">MTGESESDEALLARAARGDGAAFGRLFRAHAGVVHSYCFHRLGSWGEAEDATSVVFLEAWRRRSDAVVVSGSLRSWLLGVATNVMRNQRRAARRYDAALYRLPPARAEPDHADDVVSRLDDERRMRAVLDELAVLDRGMREAVVLVAMEGLTYAEAAVALGIPVGTVRSRLARARGRLKKVRTAADSWDLPAGVAGPTGDLPGQEMARDV</sequence>
<dbReference type="OrthoDB" id="5518337at2"/>
<dbReference type="InterPro" id="IPR013249">
    <property type="entry name" value="RNA_pol_sigma70_r4_t2"/>
</dbReference>
<evidence type="ECO:0000256" key="3">
    <source>
        <dbReference type="ARBA" id="ARBA00023082"/>
    </source>
</evidence>
<dbReference type="Gene3D" id="1.10.1740.10">
    <property type="match status" value="1"/>
</dbReference>
<name>A0A0D8BJ80_9ACTN</name>
<feature type="domain" description="RNA polymerase sigma-70 region 2" evidence="5">
    <location>
        <begin position="26"/>
        <end position="94"/>
    </location>
</feature>
<protein>
    <submittedName>
        <fullName evidence="7">RNA polymerase sigma factor, sigma-70 family</fullName>
    </submittedName>
</protein>
<keyword evidence="3" id="KW-0731">Sigma factor</keyword>
<evidence type="ECO:0000313" key="7">
    <source>
        <dbReference type="EMBL" id="KJE24293.1"/>
    </source>
</evidence>
<evidence type="ECO:0000256" key="2">
    <source>
        <dbReference type="ARBA" id="ARBA00023015"/>
    </source>
</evidence>
<dbReference type="InterPro" id="IPR007627">
    <property type="entry name" value="RNA_pol_sigma70_r2"/>
</dbReference>